<protein>
    <recommendedName>
        <fullName evidence="4">TraB family protein</fullName>
    </recommendedName>
</protein>
<feature type="chain" id="PRO_5012078287" description="TraB family protein" evidence="1">
    <location>
        <begin position="19"/>
        <end position="260"/>
    </location>
</feature>
<keyword evidence="3" id="KW-1185">Reference proteome</keyword>
<evidence type="ECO:0000313" key="3">
    <source>
        <dbReference type="Proteomes" id="UP000192980"/>
    </source>
</evidence>
<accession>A0A1X7HW11</accession>
<dbReference type="AlphaFoldDB" id="A0A1X7HW11"/>
<dbReference type="OrthoDB" id="661563at2"/>
<feature type="signal peptide" evidence="1">
    <location>
        <begin position="1"/>
        <end position="18"/>
    </location>
</feature>
<dbReference type="Pfam" id="PF18950">
    <property type="entry name" value="DUF5694"/>
    <property type="match status" value="1"/>
</dbReference>
<sequence length="260" mass="29844">MKNILLALGLLMSGHLFAQKIEVLNFATFHMSYTPDAHAVKFDQKDNKSKQETFEIAKMLAEFKPTVICVEVLPVKNDELNIDYNNFLKDNNYKVKFGGEIALLAYEAGKLAGVKRTYGIDEQETAAYNYNIGRELENQVDSLTSKHYTESLLKEFAQLEKLSISNKLKFFNKKESLENFININADILTYNSTQGNFEGADEASKFYRRNLRMFSNLNQVPLTKEDRVLVILGATHTAFLTEFMKRSPKYELKDVAEYLK</sequence>
<organism evidence="2 3">
    <name type="scientific">Sphingobacterium psychroaquaticum</name>
    <dbReference type="NCBI Taxonomy" id="561061"/>
    <lineage>
        <taxon>Bacteria</taxon>
        <taxon>Pseudomonadati</taxon>
        <taxon>Bacteroidota</taxon>
        <taxon>Sphingobacteriia</taxon>
        <taxon>Sphingobacteriales</taxon>
        <taxon>Sphingobacteriaceae</taxon>
        <taxon>Sphingobacterium</taxon>
    </lineage>
</organism>
<gene>
    <name evidence="2" type="ORF">SAMN05660862_0087</name>
</gene>
<evidence type="ECO:0000256" key="1">
    <source>
        <dbReference type="SAM" id="SignalP"/>
    </source>
</evidence>
<dbReference type="STRING" id="561061.SAMN05660862_0087"/>
<keyword evidence="1" id="KW-0732">Signal</keyword>
<proteinExistence type="predicted"/>
<name>A0A1X7HW11_9SPHI</name>
<dbReference type="EMBL" id="FXAU01000001">
    <property type="protein sequence ID" value="SMG05878.1"/>
    <property type="molecule type" value="Genomic_DNA"/>
</dbReference>
<dbReference type="Proteomes" id="UP000192980">
    <property type="component" value="Unassembled WGS sequence"/>
</dbReference>
<dbReference type="RefSeq" id="WP_085471072.1">
    <property type="nucleotide sequence ID" value="NZ_FXAU01000001.1"/>
</dbReference>
<evidence type="ECO:0000313" key="2">
    <source>
        <dbReference type="EMBL" id="SMG05878.1"/>
    </source>
</evidence>
<reference evidence="2 3" key="1">
    <citation type="submission" date="2017-04" db="EMBL/GenBank/DDBJ databases">
        <authorList>
            <person name="Afonso C.L."/>
            <person name="Miller P.J."/>
            <person name="Scott M.A."/>
            <person name="Spackman E."/>
            <person name="Goraichik I."/>
            <person name="Dimitrov K.M."/>
            <person name="Suarez D.L."/>
            <person name="Swayne D.E."/>
        </authorList>
    </citation>
    <scope>NUCLEOTIDE SEQUENCE [LARGE SCALE GENOMIC DNA]</scope>
    <source>
        <strain evidence="2 3">DSM 22418</strain>
    </source>
</reference>
<dbReference type="InterPro" id="IPR043749">
    <property type="entry name" value="DUF5694"/>
</dbReference>
<evidence type="ECO:0008006" key="4">
    <source>
        <dbReference type="Google" id="ProtNLM"/>
    </source>
</evidence>